<dbReference type="Pfam" id="PF07963">
    <property type="entry name" value="N_methyl"/>
    <property type="match status" value="1"/>
</dbReference>
<dbReference type="Proteomes" id="UP000266089">
    <property type="component" value="Unassembled WGS sequence"/>
</dbReference>
<dbReference type="EMBL" id="QWKX01000007">
    <property type="protein sequence ID" value="RIH79250.1"/>
    <property type="molecule type" value="Genomic_DNA"/>
</dbReference>
<evidence type="ECO:0000256" key="2">
    <source>
        <dbReference type="ARBA" id="ARBA00004418"/>
    </source>
</evidence>
<dbReference type="GO" id="GO:0009279">
    <property type="term" value="C:cell outer membrane"/>
    <property type="evidence" value="ECO:0007669"/>
    <property type="project" value="UniProtKB-SubCell"/>
</dbReference>
<keyword evidence="4" id="KW-0998">Cell outer membrane</keyword>
<keyword evidence="5" id="KW-0812">Transmembrane</keyword>
<dbReference type="InterPro" id="IPR012902">
    <property type="entry name" value="N_methyl_site"/>
</dbReference>
<comment type="caution">
    <text evidence="6">The sequence shown here is derived from an EMBL/GenBank/DDBJ whole genome shotgun (WGS) entry which is preliminary data.</text>
</comment>
<dbReference type="NCBIfam" id="TIGR02532">
    <property type="entry name" value="IV_pilin_GFxxxE"/>
    <property type="match status" value="1"/>
</dbReference>
<dbReference type="AlphaFoldDB" id="A0A399E8Y0"/>
<protein>
    <recommendedName>
        <fullName evidence="8">Prepilin-type N-terminal cleavage/methylation domain-containing protein</fullName>
    </recommendedName>
</protein>
<comment type="subcellular location">
    <subcellularLocation>
        <location evidence="1">Cell outer membrane</location>
        <topology evidence="1">Single-pass membrane protein</topology>
    </subcellularLocation>
    <subcellularLocation>
        <location evidence="2">Periplasm</location>
    </subcellularLocation>
</comment>
<evidence type="ECO:0000313" key="7">
    <source>
        <dbReference type="Proteomes" id="UP000266089"/>
    </source>
</evidence>
<name>A0A399E8Y0_9DEIN</name>
<evidence type="ECO:0000256" key="4">
    <source>
        <dbReference type="ARBA" id="ARBA00023237"/>
    </source>
</evidence>
<evidence type="ECO:0008006" key="8">
    <source>
        <dbReference type="Google" id="ProtNLM"/>
    </source>
</evidence>
<accession>A0A399E8Y0</accession>
<evidence type="ECO:0000256" key="3">
    <source>
        <dbReference type="ARBA" id="ARBA00022764"/>
    </source>
</evidence>
<feature type="transmembrane region" description="Helical" evidence="5">
    <location>
        <begin position="17"/>
        <end position="38"/>
    </location>
</feature>
<evidence type="ECO:0000256" key="1">
    <source>
        <dbReference type="ARBA" id="ARBA00004203"/>
    </source>
</evidence>
<evidence type="ECO:0000256" key="5">
    <source>
        <dbReference type="SAM" id="Phobius"/>
    </source>
</evidence>
<sequence length="156" mass="16416">MARCAQAYKQIKTPGGFTLLELIVVMAILGVAAGLGIAQIRNIGQRQQALATVDQIRQLFWQGATAAASRGGTNFLLVRSGNTLQVQSQVDGSVLRSVTLPNGVSCSLSNGTLATFTSPGKVIFSSSFPANRQFTVTAAGQTFTLTATLIGEVRRQ</sequence>
<reference evidence="6 7" key="1">
    <citation type="submission" date="2018-08" db="EMBL/GenBank/DDBJ databases">
        <title>Meiothermus cateniformans JCM 15151 genome sequencing project.</title>
        <authorList>
            <person name="Da Costa M.S."/>
            <person name="Albuquerque L."/>
            <person name="Raposo P."/>
            <person name="Froufe H.J.C."/>
            <person name="Barroso C.S."/>
            <person name="Egas C."/>
        </authorList>
    </citation>
    <scope>NUCLEOTIDE SEQUENCE [LARGE SCALE GENOMIC DNA]</scope>
    <source>
        <strain evidence="6 7">JCM 15151</strain>
    </source>
</reference>
<dbReference type="InterPro" id="IPR045584">
    <property type="entry name" value="Pilin-like"/>
</dbReference>
<keyword evidence="3" id="KW-0574">Periplasm</keyword>
<dbReference type="Gene3D" id="3.30.700.10">
    <property type="entry name" value="Glycoprotein, Type 4 Pilin"/>
    <property type="match status" value="1"/>
</dbReference>
<evidence type="ECO:0000313" key="6">
    <source>
        <dbReference type="EMBL" id="RIH79250.1"/>
    </source>
</evidence>
<proteinExistence type="predicted"/>
<gene>
    <name evidence="6" type="ORF">Mcate_00424</name>
</gene>
<dbReference type="GO" id="GO:0042597">
    <property type="term" value="C:periplasmic space"/>
    <property type="evidence" value="ECO:0007669"/>
    <property type="project" value="UniProtKB-SubCell"/>
</dbReference>
<keyword evidence="5" id="KW-0472">Membrane</keyword>
<dbReference type="SUPFAM" id="SSF54523">
    <property type="entry name" value="Pili subunits"/>
    <property type="match status" value="1"/>
</dbReference>
<dbReference type="RefSeq" id="WP_027886997.1">
    <property type="nucleotide sequence ID" value="NZ_JBHSXZ010000027.1"/>
</dbReference>
<organism evidence="6 7">
    <name type="scientific">Meiothermus taiwanensis</name>
    <dbReference type="NCBI Taxonomy" id="172827"/>
    <lineage>
        <taxon>Bacteria</taxon>
        <taxon>Thermotogati</taxon>
        <taxon>Deinococcota</taxon>
        <taxon>Deinococci</taxon>
        <taxon>Thermales</taxon>
        <taxon>Thermaceae</taxon>
        <taxon>Meiothermus</taxon>
    </lineage>
</organism>
<keyword evidence="5" id="KW-1133">Transmembrane helix</keyword>
<dbReference type="OrthoDB" id="25886at2"/>